<organism evidence="1 2">
    <name type="scientific">Pyropia yezoensis</name>
    <name type="common">Susabi-nori</name>
    <name type="synonym">Porphyra yezoensis</name>
    <dbReference type="NCBI Taxonomy" id="2788"/>
    <lineage>
        <taxon>Eukaryota</taxon>
        <taxon>Rhodophyta</taxon>
        <taxon>Bangiophyceae</taxon>
        <taxon>Bangiales</taxon>
        <taxon>Bangiaceae</taxon>
        <taxon>Pyropia</taxon>
    </lineage>
</organism>
<accession>A0ACC3BTB3</accession>
<dbReference type="EMBL" id="CM020618">
    <property type="protein sequence ID" value="KAK1861274.1"/>
    <property type="molecule type" value="Genomic_DNA"/>
</dbReference>
<keyword evidence="2" id="KW-1185">Reference proteome</keyword>
<dbReference type="Proteomes" id="UP000798662">
    <property type="component" value="Chromosome 1"/>
</dbReference>
<protein>
    <submittedName>
        <fullName evidence="1">Uncharacterized protein</fullName>
    </submittedName>
</protein>
<name>A0ACC3BTB3_PYRYE</name>
<proteinExistence type="predicted"/>
<reference evidence="1" key="1">
    <citation type="submission" date="2019-11" db="EMBL/GenBank/DDBJ databases">
        <title>Nori genome reveals adaptations in red seaweeds to the harsh intertidal environment.</title>
        <authorList>
            <person name="Wang D."/>
            <person name="Mao Y."/>
        </authorList>
    </citation>
    <scope>NUCLEOTIDE SEQUENCE</scope>
    <source>
        <tissue evidence="1">Gametophyte</tissue>
    </source>
</reference>
<evidence type="ECO:0000313" key="2">
    <source>
        <dbReference type="Proteomes" id="UP000798662"/>
    </source>
</evidence>
<sequence length="600" mass="62641">MAGVRVPSMAFVPAVAAGAALRRCAFTAAGVSSRPCLSSAAPRRGLLRPSHPATRPPAGGLSMTAADAAAAVAGVASGGDAHSGTRVRFAPSPTGSLHVGGARTALFNYLLAQKDGGAFIVRVEDTDVARSTRESEAEVLADLRWLGLEWDEGPEAGGDVGPYRQSERGELYKKLAARLVEEGKAYPCFCTEEELDAKRLAAEADGRPPQYDGTWRDADAEVVAAKVAAGEPYTTRFRVPDGSRVVIDDAVRGEVAWDANATVGDFILTRSSGVPVYNFCVAVDDATMGVSTVVRAEEHLTNTLRQVLILEALGFSPPAYAHVSLILGEDRSKLSKRHGATSVSQFREEGYLPEAMTNYLALLGWNDGSERELYTLPELIDAFDLSRVTKSPAVFDGDKLRWMNGQYVRALPEDRLRALTAEAWAAAGTLTGCDAESAAVAEATSLVRGSLELVGDAVPELDAALSYPLEAAIAAAADGTDGDGEAGVAALLAPDGGFDEVATALLAAVDDGSFPAAADPAVHAPAWKAWVKTTGKALGRKGARIFHPLRLALTGKMSGPDVGAVLRVLAAVDGSAPGAVGLEDRLATLRKVVAARARDA</sequence>
<gene>
    <name evidence="1" type="ORF">I4F81_003858</name>
</gene>
<evidence type="ECO:0000313" key="1">
    <source>
        <dbReference type="EMBL" id="KAK1861274.1"/>
    </source>
</evidence>
<comment type="caution">
    <text evidence="1">The sequence shown here is derived from an EMBL/GenBank/DDBJ whole genome shotgun (WGS) entry which is preliminary data.</text>
</comment>